<organism evidence="1 2">
    <name type="scientific">Natronincola peptidivorans</name>
    <dbReference type="NCBI Taxonomy" id="426128"/>
    <lineage>
        <taxon>Bacteria</taxon>
        <taxon>Bacillati</taxon>
        <taxon>Bacillota</taxon>
        <taxon>Clostridia</taxon>
        <taxon>Peptostreptococcales</taxon>
        <taxon>Natronincolaceae</taxon>
        <taxon>Natronincola</taxon>
    </lineage>
</organism>
<name>A0A1I0H644_9FIRM</name>
<dbReference type="AlphaFoldDB" id="A0A1I0H644"/>
<proteinExistence type="predicted"/>
<evidence type="ECO:0000313" key="2">
    <source>
        <dbReference type="Proteomes" id="UP000199568"/>
    </source>
</evidence>
<sequence length="68" mass="7836">MKKVKKQRKLGKKREENLENYIDSDGNFYFIAGYTSGGVPYGITWEEAIEDGLIEKDSLSDEEDEIPF</sequence>
<dbReference type="RefSeq" id="WP_090446851.1">
    <property type="nucleotide sequence ID" value="NZ_FOHU01000032.1"/>
</dbReference>
<dbReference type="Proteomes" id="UP000199568">
    <property type="component" value="Unassembled WGS sequence"/>
</dbReference>
<dbReference type="OrthoDB" id="367880at2"/>
<evidence type="ECO:0000313" key="1">
    <source>
        <dbReference type="EMBL" id="SET78217.1"/>
    </source>
</evidence>
<reference evidence="1 2" key="1">
    <citation type="submission" date="2016-10" db="EMBL/GenBank/DDBJ databases">
        <authorList>
            <person name="de Groot N.N."/>
        </authorList>
    </citation>
    <scope>NUCLEOTIDE SEQUENCE [LARGE SCALE GENOMIC DNA]</scope>
    <source>
        <strain evidence="1 2">DSM 18979</strain>
    </source>
</reference>
<keyword evidence="2" id="KW-1185">Reference proteome</keyword>
<accession>A0A1I0H644</accession>
<dbReference type="EMBL" id="FOHU01000032">
    <property type="protein sequence ID" value="SET78217.1"/>
    <property type="molecule type" value="Genomic_DNA"/>
</dbReference>
<gene>
    <name evidence="1" type="ORF">SAMN05660297_03488</name>
</gene>
<protein>
    <submittedName>
        <fullName evidence="1">Uncharacterized protein</fullName>
    </submittedName>
</protein>
<dbReference type="STRING" id="426128.SAMN05660297_03488"/>